<dbReference type="PROSITE" id="PS50240">
    <property type="entry name" value="TRYPSIN_DOM"/>
    <property type="match status" value="1"/>
</dbReference>
<name>A0ABV0NIN0_9TELE</name>
<dbReference type="InterPro" id="IPR009003">
    <property type="entry name" value="Peptidase_S1_PA"/>
</dbReference>
<evidence type="ECO:0000256" key="2">
    <source>
        <dbReference type="ARBA" id="ARBA00022525"/>
    </source>
</evidence>
<evidence type="ECO:0000256" key="3">
    <source>
        <dbReference type="ARBA" id="ARBA00022670"/>
    </source>
</evidence>
<gene>
    <name evidence="9" type="ORF">GOODEAATRI_008907</name>
</gene>
<dbReference type="PANTHER" id="PTHR24264:SF65">
    <property type="entry name" value="SRCR DOMAIN-CONTAINING PROTEIN"/>
    <property type="match status" value="1"/>
</dbReference>
<dbReference type="SUPFAM" id="SSF50494">
    <property type="entry name" value="Trypsin-like serine proteases"/>
    <property type="match status" value="1"/>
</dbReference>
<dbReference type="InterPro" id="IPR043504">
    <property type="entry name" value="Peptidase_S1_PA_chymotrypsin"/>
</dbReference>
<evidence type="ECO:0000256" key="1">
    <source>
        <dbReference type="ARBA" id="ARBA00004613"/>
    </source>
</evidence>
<dbReference type="Gene3D" id="2.40.10.10">
    <property type="entry name" value="Trypsin-like serine proteases"/>
    <property type="match status" value="2"/>
</dbReference>
<comment type="subcellular location">
    <subcellularLocation>
        <location evidence="1">Secreted</location>
    </subcellularLocation>
</comment>
<dbReference type="EMBL" id="JAHRIO010040465">
    <property type="protein sequence ID" value="MEQ2171264.1"/>
    <property type="molecule type" value="Genomic_DNA"/>
</dbReference>
<dbReference type="SMART" id="SM00020">
    <property type="entry name" value="Tryp_SPc"/>
    <property type="match status" value="1"/>
</dbReference>
<evidence type="ECO:0000256" key="7">
    <source>
        <dbReference type="ARBA" id="ARBA00038868"/>
    </source>
</evidence>
<evidence type="ECO:0000313" key="10">
    <source>
        <dbReference type="Proteomes" id="UP001476798"/>
    </source>
</evidence>
<feature type="domain" description="Peptidase S1" evidence="8">
    <location>
        <begin position="61"/>
        <end position="199"/>
    </location>
</feature>
<keyword evidence="4" id="KW-0378">Hydrolase</keyword>
<dbReference type="PROSITE" id="PS00134">
    <property type="entry name" value="TRYPSIN_HIS"/>
    <property type="match status" value="1"/>
</dbReference>
<organism evidence="9 10">
    <name type="scientific">Goodea atripinnis</name>
    <dbReference type="NCBI Taxonomy" id="208336"/>
    <lineage>
        <taxon>Eukaryota</taxon>
        <taxon>Metazoa</taxon>
        <taxon>Chordata</taxon>
        <taxon>Craniata</taxon>
        <taxon>Vertebrata</taxon>
        <taxon>Euteleostomi</taxon>
        <taxon>Actinopterygii</taxon>
        <taxon>Neopterygii</taxon>
        <taxon>Teleostei</taxon>
        <taxon>Neoteleostei</taxon>
        <taxon>Acanthomorphata</taxon>
        <taxon>Ovalentaria</taxon>
        <taxon>Atherinomorphae</taxon>
        <taxon>Cyprinodontiformes</taxon>
        <taxon>Goodeidae</taxon>
        <taxon>Goodea</taxon>
    </lineage>
</organism>
<comment type="catalytic activity">
    <reaction evidence="6">
        <text>Preferential cleavage: Arg-|-Xaa, Lys-|-Xaa.</text>
        <dbReference type="EC" id="3.4.21.4"/>
    </reaction>
</comment>
<dbReference type="Proteomes" id="UP001476798">
    <property type="component" value="Unassembled WGS sequence"/>
</dbReference>
<dbReference type="InterPro" id="IPR050127">
    <property type="entry name" value="Serine_Proteases_S1"/>
</dbReference>
<dbReference type="InterPro" id="IPR001254">
    <property type="entry name" value="Trypsin_dom"/>
</dbReference>
<evidence type="ECO:0000256" key="6">
    <source>
        <dbReference type="ARBA" id="ARBA00036320"/>
    </source>
</evidence>
<sequence length="199" mass="22773">MLKLVFPVYVLFFSEYISRKNETRTNREHLETKLFCGIPNRDVVKDTKVEERGRTIRRKRVVGGLPANPIQWQVALEENRRIDCGGAYIGGCWVLTAAHCVSYVPATYENDIALIKLEKLPFMDKCLEDNPGVRAVCVPWTTQLFQPNHTCSISGWGRTAGTNITVDNKNVSMWSSRIFMEYKEQKQDETPKSNHTCLS</sequence>
<accession>A0ABV0NIN0</accession>
<evidence type="ECO:0000313" key="9">
    <source>
        <dbReference type="EMBL" id="MEQ2171264.1"/>
    </source>
</evidence>
<evidence type="ECO:0000259" key="8">
    <source>
        <dbReference type="PROSITE" id="PS50240"/>
    </source>
</evidence>
<proteinExistence type="predicted"/>
<dbReference type="PANTHER" id="PTHR24264">
    <property type="entry name" value="TRYPSIN-RELATED"/>
    <property type="match status" value="1"/>
</dbReference>
<dbReference type="InterPro" id="IPR018114">
    <property type="entry name" value="TRYPSIN_HIS"/>
</dbReference>
<dbReference type="Pfam" id="PF00089">
    <property type="entry name" value="Trypsin"/>
    <property type="match status" value="2"/>
</dbReference>
<keyword evidence="10" id="KW-1185">Reference proteome</keyword>
<protein>
    <recommendedName>
        <fullName evidence="7">trypsin</fullName>
        <ecNumber evidence="7">3.4.21.4</ecNumber>
    </recommendedName>
</protein>
<keyword evidence="2" id="KW-0964">Secreted</keyword>
<reference evidence="9 10" key="1">
    <citation type="submission" date="2021-06" db="EMBL/GenBank/DDBJ databases">
        <authorList>
            <person name="Palmer J.M."/>
        </authorList>
    </citation>
    <scope>NUCLEOTIDE SEQUENCE [LARGE SCALE GENOMIC DNA]</scope>
    <source>
        <strain evidence="9 10">GA_2019</strain>
        <tissue evidence="9">Muscle</tissue>
    </source>
</reference>
<keyword evidence="5" id="KW-0720">Serine protease</keyword>
<keyword evidence="3" id="KW-0645">Protease</keyword>
<dbReference type="EC" id="3.4.21.4" evidence="7"/>
<evidence type="ECO:0000256" key="4">
    <source>
        <dbReference type="ARBA" id="ARBA00022801"/>
    </source>
</evidence>
<comment type="caution">
    <text evidence="9">The sequence shown here is derived from an EMBL/GenBank/DDBJ whole genome shotgun (WGS) entry which is preliminary data.</text>
</comment>
<evidence type="ECO:0000256" key="5">
    <source>
        <dbReference type="ARBA" id="ARBA00022825"/>
    </source>
</evidence>